<sequence>MGTNMTDSHDEPGGFWTEAGIWVAILALFTGWGFSIFKWGVLGLYMPAVIAVPICLIVLVWISMG</sequence>
<evidence type="ECO:0000256" key="1">
    <source>
        <dbReference type="SAM" id="Phobius"/>
    </source>
</evidence>
<accession>A0A4R2Q392</accession>
<keyword evidence="1" id="KW-1133">Transmembrane helix</keyword>
<feature type="transmembrane region" description="Helical" evidence="1">
    <location>
        <begin position="44"/>
        <end position="64"/>
    </location>
</feature>
<gene>
    <name evidence="2" type="ORF">EV662_102399</name>
</gene>
<protein>
    <submittedName>
        <fullName evidence="2">Uncharacterized protein</fullName>
    </submittedName>
</protein>
<evidence type="ECO:0000313" key="3">
    <source>
        <dbReference type="Proteomes" id="UP000294835"/>
    </source>
</evidence>
<comment type="caution">
    <text evidence="2">The sequence shown here is derived from an EMBL/GenBank/DDBJ whole genome shotgun (WGS) entry which is preliminary data.</text>
</comment>
<feature type="transmembrane region" description="Helical" evidence="1">
    <location>
        <begin position="20"/>
        <end position="37"/>
    </location>
</feature>
<evidence type="ECO:0000313" key="2">
    <source>
        <dbReference type="EMBL" id="TCP43203.1"/>
    </source>
</evidence>
<dbReference type="Proteomes" id="UP000294835">
    <property type="component" value="Unassembled WGS sequence"/>
</dbReference>
<reference evidence="2 3" key="1">
    <citation type="submission" date="2019-03" db="EMBL/GenBank/DDBJ databases">
        <title>Genomic Encyclopedia of Type Strains, Phase IV (KMG-IV): sequencing the most valuable type-strain genomes for metagenomic binning, comparative biology and taxonomic classification.</title>
        <authorList>
            <person name="Goeker M."/>
        </authorList>
    </citation>
    <scope>NUCLEOTIDE SEQUENCE [LARGE SCALE GENOMIC DNA]</scope>
    <source>
        <strain evidence="2 3">DSM 18063</strain>
    </source>
</reference>
<proteinExistence type="predicted"/>
<name>A0A4R2Q392_9RHOB</name>
<keyword evidence="3" id="KW-1185">Reference proteome</keyword>
<dbReference type="EMBL" id="SLXP01000002">
    <property type="protein sequence ID" value="TCP43203.1"/>
    <property type="molecule type" value="Genomic_DNA"/>
</dbReference>
<keyword evidence="1" id="KW-0812">Transmembrane</keyword>
<keyword evidence="1" id="KW-0472">Membrane</keyword>
<dbReference type="AlphaFoldDB" id="A0A4R2Q392"/>
<organism evidence="2 3">
    <name type="scientific">Rhodovulum marinum</name>
    <dbReference type="NCBI Taxonomy" id="320662"/>
    <lineage>
        <taxon>Bacteria</taxon>
        <taxon>Pseudomonadati</taxon>
        <taxon>Pseudomonadota</taxon>
        <taxon>Alphaproteobacteria</taxon>
        <taxon>Rhodobacterales</taxon>
        <taxon>Paracoccaceae</taxon>
        <taxon>Rhodovulum</taxon>
    </lineage>
</organism>